<feature type="compositionally biased region" description="Basic residues" evidence="1">
    <location>
        <begin position="84"/>
        <end position="97"/>
    </location>
</feature>
<protein>
    <submittedName>
        <fullName evidence="2">Uncharacterized protein</fullName>
    </submittedName>
</protein>
<comment type="caution">
    <text evidence="2">The sequence shown here is derived from an EMBL/GenBank/DDBJ whole genome shotgun (WGS) entry which is preliminary data.</text>
</comment>
<organism evidence="2 3">
    <name type="scientific">Polyplosphaeria fusca</name>
    <dbReference type="NCBI Taxonomy" id="682080"/>
    <lineage>
        <taxon>Eukaryota</taxon>
        <taxon>Fungi</taxon>
        <taxon>Dikarya</taxon>
        <taxon>Ascomycota</taxon>
        <taxon>Pezizomycotina</taxon>
        <taxon>Dothideomycetes</taxon>
        <taxon>Pleosporomycetidae</taxon>
        <taxon>Pleosporales</taxon>
        <taxon>Tetraplosphaeriaceae</taxon>
        <taxon>Polyplosphaeria</taxon>
    </lineage>
</organism>
<evidence type="ECO:0000313" key="2">
    <source>
        <dbReference type="EMBL" id="KAF2738662.1"/>
    </source>
</evidence>
<accession>A0A9P4R3V9</accession>
<name>A0A9P4R3V9_9PLEO</name>
<sequence>MPMNWTAENDRILLMKLIETHGIAVNAEMIAKAWPDNEVVKPTARAIKERFVKIRALVADDNPNTPKAKMTKAAPTSGRMSLSNKKKVPSTSTKKRKVETQVFDSDSDAEGHVTPPEQETPSRPRPIANGKPRQAKPHGRVAVENEPSDDLFPGLAQQASEAQDNFIQDYILSSPSYAGGLNNGDINYGNGNGVNGNSMSVGVGQNMNMNGMNGQDMTNMNGQTTYSGYAMSPTTQTPHSLSLSDPPCAPDFNAMATDTTPRARSTRNASQAANQNMAAWRQNQMDMDRENGDKTSEGDDSEDSQFDGSEVEEI</sequence>
<reference evidence="2" key="1">
    <citation type="journal article" date="2020" name="Stud. Mycol.">
        <title>101 Dothideomycetes genomes: a test case for predicting lifestyles and emergence of pathogens.</title>
        <authorList>
            <person name="Haridas S."/>
            <person name="Albert R."/>
            <person name="Binder M."/>
            <person name="Bloem J."/>
            <person name="Labutti K."/>
            <person name="Salamov A."/>
            <person name="Andreopoulos B."/>
            <person name="Baker S."/>
            <person name="Barry K."/>
            <person name="Bills G."/>
            <person name="Bluhm B."/>
            <person name="Cannon C."/>
            <person name="Castanera R."/>
            <person name="Culley D."/>
            <person name="Daum C."/>
            <person name="Ezra D."/>
            <person name="Gonzalez J."/>
            <person name="Henrissat B."/>
            <person name="Kuo A."/>
            <person name="Liang C."/>
            <person name="Lipzen A."/>
            <person name="Lutzoni F."/>
            <person name="Magnuson J."/>
            <person name="Mondo S."/>
            <person name="Nolan M."/>
            <person name="Ohm R."/>
            <person name="Pangilinan J."/>
            <person name="Park H.-J."/>
            <person name="Ramirez L."/>
            <person name="Alfaro M."/>
            <person name="Sun H."/>
            <person name="Tritt A."/>
            <person name="Yoshinaga Y."/>
            <person name="Zwiers L.-H."/>
            <person name="Turgeon B."/>
            <person name="Goodwin S."/>
            <person name="Spatafora J."/>
            <person name="Crous P."/>
            <person name="Grigoriev I."/>
        </authorList>
    </citation>
    <scope>NUCLEOTIDE SEQUENCE</scope>
    <source>
        <strain evidence="2">CBS 125425</strain>
    </source>
</reference>
<dbReference type="OrthoDB" id="5420368at2759"/>
<feature type="compositionally biased region" description="Polar residues" evidence="1">
    <location>
        <begin position="256"/>
        <end position="267"/>
    </location>
</feature>
<dbReference type="EMBL" id="ML996108">
    <property type="protein sequence ID" value="KAF2738662.1"/>
    <property type="molecule type" value="Genomic_DNA"/>
</dbReference>
<evidence type="ECO:0000313" key="3">
    <source>
        <dbReference type="Proteomes" id="UP000799444"/>
    </source>
</evidence>
<feature type="compositionally biased region" description="Acidic residues" evidence="1">
    <location>
        <begin position="298"/>
        <end position="314"/>
    </location>
</feature>
<feature type="region of interest" description="Disordered" evidence="1">
    <location>
        <begin position="256"/>
        <end position="314"/>
    </location>
</feature>
<feature type="region of interest" description="Disordered" evidence="1">
    <location>
        <begin position="61"/>
        <end position="152"/>
    </location>
</feature>
<keyword evidence="3" id="KW-1185">Reference proteome</keyword>
<feature type="compositionally biased region" description="Low complexity" evidence="1">
    <location>
        <begin position="268"/>
        <end position="279"/>
    </location>
</feature>
<proteinExistence type="predicted"/>
<dbReference type="Proteomes" id="UP000799444">
    <property type="component" value="Unassembled WGS sequence"/>
</dbReference>
<evidence type="ECO:0000256" key="1">
    <source>
        <dbReference type="SAM" id="MobiDB-lite"/>
    </source>
</evidence>
<dbReference type="AlphaFoldDB" id="A0A9P4R3V9"/>
<feature type="compositionally biased region" description="Basic and acidic residues" evidence="1">
    <location>
        <begin position="286"/>
        <end position="297"/>
    </location>
</feature>
<gene>
    <name evidence="2" type="ORF">EJ04DRAFT_45086</name>
</gene>